<proteinExistence type="predicted"/>
<sequence>MVAVLLYSVLGILTGVAAVQDPSQARYLVPYRGGIPHRLTVQLRGAGSTGQGRPIVRGAGKGRGAGLGKDRLEDAYDGTTLARHPQEFMHPEDFEIVAPHLLDVNGNFLAHDWHGRRPPGSTNQDQAFHVKLRGHGQDFHVELRPNHRLLAPGFAVHRRRNKATKVEKYDQSKHCHFHGKLLSHGNSSAAISTCGGLVRNPVWGENGATWRNYKYVGTVDIKFHLLLTRKT</sequence>
<evidence type="ECO:0000313" key="5">
    <source>
        <dbReference type="EMBL" id="CAH1270738.1"/>
    </source>
</evidence>
<evidence type="ECO:0000256" key="1">
    <source>
        <dbReference type="ARBA" id="ARBA00023157"/>
    </source>
</evidence>
<dbReference type="EMBL" id="OV696692">
    <property type="protein sequence ID" value="CAH1270738.1"/>
    <property type="molecule type" value="Genomic_DNA"/>
</dbReference>
<dbReference type="Pfam" id="PF01562">
    <property type="entry name" value="Pep_M12B_propep"/>
    <property type="match status" value="1"/>
</dbReference>
<evidence type="ECO:0000259" key="4">
    <source>
        <dbReference type="Pfam" id="PF01562"/>
    </source>
</evidence>
<feature type="chain" id="PRO_5035475794" evidence="3">
    <location>
        <begin position="19"/>
        <end position="231"/>
    </location>
</feature>
<feature type="domain" description="Peptidase M12B propeptide" evidence="4">
    <location>
        <begin position="95"/>
        <end position="181"/>
    </location>
</feature>
<organism evidence="5 6">
    <name type="scientific">Branchiostoma lanceolatum</name>
    <name type="common">Common lancelet</name>
    <name type="synonym">Amphioxus lanceolatum</name>
    <dbReference type="NCBI Taxonomy" id="7740"/>
    <lineage>
        <taxon>Eukaryota</taxon>
        <taxon>Metazoa</taxon>
        <taxon>Chordata</taxon>
        <taxon>Cephalochordata</taxon>
        <taxon>Leptocardii</taxon>
        <taxon>Amphioxiformes</taxon>
        <taxon>Branchiostomatidae</taxon>
        <taxon>Branchiostoma</taxon>
    </lineage>
</organism>
<dbReference type="InterPro" id="IPR002870">
    <property type="entry name" value="Peptidase_M12B_N"/>
</dbReference>
<protein>
    <submittedName>
        <fullName evidence="5">ADAMTS16 protein</fullName>
    </submittedName>
</protein>
<name>A0A8K0ADI6_BRALA</name>
<keyword evidence="1" id="KW-1015">Disulfide bond</keyword>
<reference evidence="5" key="1">
    <citation type="submission" date="2022-01" db="EMBL/GenBank/DDBJ databases">
        <authorList>
            <person name="Braso-Vives M."/>
        </authorList>
    </citation>
    <scope>NUCLEOTIDE SEQUENCE</scope>
</reference>
<feature type="region of interest" description="Disordered" evidence="2">
    <location>
        <begin position="45"/>
        <end position="69"/>
    </location>
</feature>
<evidence type="ECO:0000256" key="3">
    <source>
        <dbReference type="SAM" id="SignalP"/>
    </source>
</evidence>
<feature type="signal peptide" evidence="3">
    <location>
        <begin position="1"/>
        <end position="18"/>
    </location>
</feature>
<dbReference type="AlphaFoldDB" id="A0A8K0ADI6"/>
<evidence type="ECO:0000256" key="2">
    <source>
        <dbReference type="SAM" id="MobiDB-lite"/>
    </source>
</evidence>
<keyword evidence="6" id="KW-1185">Reference proteome</keyword>
<gene>
    <name evidence="5" type="primary">ADAMTS16</name>
    <name evidence="5" type="ORF">BLAG_LOCUS22929</name>
</gene>
<evidence type="ECO:0000313" key="6">
    <source>
        <dbReference type="Proteomes" id="UP000838412"/>
    </source>
</evidence>
<accession>A0A8K0ADI6</accession>
<dbReference type="OrthoDB" id="412680at2759"/>
<dbReference type="Proteomes" id="UP000838412">
    <property type="component" value="Chromosome 7"/>
</dbReference>
<keyword evidence="3" id="KW-0732">Signal</keyword>